<evidence type="ECO:0000313" key="1">
    <source>
        <dbReference type="EMBL" id="NYD54605.1"/>
    </source>
</evidence>
<dbReference type="AlphaFoldDB" id="A0A7Y9EX09"/>
<comment type="caution">
    <text evidence="1">The sequence shown here is derived from an EMBL/GenBank/DDBJ whole genome shotgun (WGS) entry which is preliminary data.</text>
</comment>
<dbReference type="EMBL" id="JACCBH010000001">
    <property type="protein sequence ID" value="NYD54605.1"/>
    <property type="molecule type" value="Genomic_DNA"/>
</dbReference>
<accession>A0A7Y9EX09</accession>
<proteinExistence type="predicted"/>
<sequence length="145" mass="15403">MNSETEAKQTGGVSRRTLVKAGVWAVPVVAAAVAVPAQAASTVTFALTNTSSFYDPLSPDPLSPPYDLYLSGDLSRTDGQQITQDYATVVATNSGDTRTWYVSGSTNYNPYPFSTFIHNVSGEATSFTLTIDGEVLGPFPIDPPF</sequence>
<protein>
    <submittedName>
        <fullName evidence="1">Uncharacterized protein</fullName>
    </submittedName>
</protein>
<evidence type="ECO:0000313" key="2">
    <source>
        <dbReference type="Proteomes" id="UP000552045"/>
    </source>
</evidence>
<dbReference type="PROSITE" id="PS51318">
    <property type="entry name" value="TAT"/>
    <property type="match status" value="1"/>
</dbReference>
<name>A0A7Y9EX09_9MICO</name>
<reference evidence="1 2" key="1">
    <citation type="submission" date="2020-07" db="EMBL/GenBank/DDBJ databases">
        <title>Sequencing the genomes of 1000 actinobacteria strains.</title>
        <authorList>
            <person name="Klenk H.-P."/>
        </authorList>
    </citation>
    <scope>NUCLEOTIDE SEQUENCE [LARGE SCALE GENOMIC DNA]</scope>
    <source>
        <strain evidence="1 2">DSM 22185</strain>
    </source>
</reference>
<keyword evidence="2" id="KW-1185">Reference proteome</keyword>
<organism evidence="1 2">
    <name type="scientific">Microbacterium pseudoresistens</name>
    <dbReference type="NCBI Taxonomy" id="640634"/>
    <lineage>
        <taxon>Bacteria</taxon>
        <taxon>Bacillati</taxon>
        <taxon>Actinomycetota</taxon>
        <taxon>Actinomycetes</taxon>
        <taxon>Micrococcales</taxon>
        <taxon>Microbacteriaceae</taxon>
        <taxon>Microbacterium</taxon>
    </lineage>
</organism>
<gene>
    <name evidence="1" type="ORF">BKA02_001660</name>
</gene>
<dbReference type="Proteomes" id="UP000552045">
    <property type="component" value="Unassembled WGS sequence"/>
</dbReference>
<dbReference type="InterPro" id="IPR006311">
    <property type="entry name" value="TAT_signal"/>
</dbReference>
<dbReference type="RefSeq" id="WP_179433046.1">
    <property type="nucleotide sequence ID" value="NZ_BAABLC010000001.1"/>
</dbReference>